<gene>
    <name evidence="17" type="ORF">GBAR_LOCUS12903</name>
</gene>
<dbReference type="SUPFAM" id="SSF52335">
    <property type="entry name" value="Methylglyoxal synthase-like"/>
    <property type="match status" value="1"/>
</dbReference>
<evidence type="ECO:0000256" key="3">
    <source>
        <dbReference type="ARBA" id="ARBA00004954"/>
    </source>
</evidence>
<evidence type="ECO:0000256" key="10">
    <source>
        <dbReference type="ARBA" id="ARBA00022801"/>
    </source>
</evidence>
<evidence type="ECO:0000256" key="6">
    <source>
        <dbReference type="ARBA" id="ARBA00012712"/>
    </source>
</evidence>
<dbReference type="CDD" id="cd01421">
    <property type="entry name" value="IMPCH"/>
    <property type="match status" value="1"/>
</dbReference>
<dbReference type="NCBIfam" id="NF002049">
    <property type="entry name" value="PRK00881.1"/>
    <property type="match status" value="1"/>
</dbReference>
<dbReference type="GO" id="GO:0004643">
    <property type="term" value="F:phosphoribosylaminoimidazolecarboxamide formyltransferase activity"/>
    <property type="evidence" value="ECO:0007669"/>
    <property type="project" value="UniProtKB-EC"/>
</dbReference>
<dbReference type="HAMAP" id="MF_00139">
    <property type="entry name" value="PurH"/>
    <property type="match status" value="1"/>
</dbReference>
<dbReference type="GO" id="GO:0003937">
    <property type="term" value="F:IMP cyclohydrolase activity"/>
    <property type="evidence" value="ECO:0007669"/>
    <property type="project" value="UniProtKB-EC"/>
</dbReference>
<dbReference type="PROSITE" id="PS51855">
    <property type="entry name" value="MGS"/>
    <property type="match status" value="1"/>
</dbReference>
<evidence type="ECO:0000256" key="2">
    <source>
        <dbReference type="ARBA" id="ARBA00004844"/>
    </source>
</evidence>
<feature type="domain" description="MGS-like" evidence="16">
    <location>
        <begin position="1"/>
        <end position="147"/>
    </location>
</feature>
<dbReference type="SUPFAM" id="SSF53927">
    <property type="entry name" value="Cytidine deaminase-like"/>
    <property type="match status" value="1"/>
</dbReference>
<evidence type="ECO:0000256" key="15">
    <source>
        <dbReference type="ARBA" id="ARBA00048341"/>
    </source>
</evidence>
<keyword evidence="8" id="KW-0808">Transferase</keyword>
<dbReference type="InterPro" id="IPR024051">
    <property type="entry name" value="AICAR_Tfase_dup_dom_sf"/>
</dbReference>
<evidence type="ECO:0000256" key="13">
    <source>
        <dbReference type="ARBA" id="ARBA00046691"/>
    </source>
</evidence>
<dbReference type="SMART" id="SM00798">
    <property type="entry name" value="AICARFT_IMPCHas"/>
    <property type="match status" value="1"/>
</dbReference>
<keyword evidence="10" id="KW-0378">Hydrolase</keyword>
<comment type="pathway">
    <text evidence="3">Purine metabolism; IMP biosynthesis via de novo pathway; 5-formamido-1-(5-phospho-D-ribosyl)imidazole-4-carboxamide from 5-amino-1-(5-phospho-D-ribosyl)imidazole-4-carboxamide (10-formyl THF route): step 1/1.</text>
</comment>
<dbReference type="EMBL" id="CASHTH010001921">
    <property type="protein sequence ID" value="CAI8021909.1"/>
    <property type="molecule type" value="Genomic_DNA"/>
</dbReference>
<proteinExistence type="inferred from homology"/>
<dbReference type="PANTHER" id="PTHR11692:SF0">
    <property type="entry name" value="BIFUNCTIONAL PURINE BIOSYNTHESIS PROTEIN ATIC"/>
    <property type="match status" value="1"/>
</dbReference>
<dbReference type="SMART" id="SM00851">
    <property type="entry name" value="MGS"/>
    <property type="match status" value="1"/>
</dbReference>
<evidence type="ECO:0000256" key="11">
    <source>
        <dbReference type="ARBA" id="ARBA00023268"/>
    </source>
</evidence>
<organism evidence="17 18">
    <name type="scientific">Geodia barretti</name>
    <name type="common">Barrett's horny sponge</name>
    <dbReference type="NCBI Taxonomy" id="519541"/>
    <lineage>
        <taxon>Eukaryota</taxon>
        <taxon>Metazoa</taxon>
        <taxon>Porifera</taxon>
        <taxon>Demospongiae</taxon>
        <taxon>Heteroscleromorpha</taxon>
        <taxon>Tetractinellida</taxon>
        <taxon>Astrophorina</taxon>
        <taxon>Geodiidae</taxon>
        <taxon>Geodia</taxon>
    </lineage>
</organism>
<dbReference type="InterPro" id="IPR016193">
    <property type="entry name" value="Cytidine_deaminase-like"/>
</dbReference>
<evidence type="ECO:0000259" key="16">
    <source>
        <dbReference type="PROSITE" id="PS51855"/>
    </source>
</evidence>
<reference evidence="17" key="1">
    <citation type="submission" date="2023-03" db="EMBL/GenBank/DDBJ databases">
        <authorList>
            <person name="Steffen K."/>
            <person name="Cardenas P."/>
        </authorList>
    </citation>
    <scope>NUCLEOTIDE SEQUENCE</scope>
</reference>
<keyword evidence="18" id="KW-1185">Reference proteome</keyword>
<dbReference type="PANTHER" id="PTHR11692">
    <property type="entry name" value="BIFUNCTIONAL PURINE BIOSYNTHESIS PROTEIN PURH"/>
    <property type="match status" value="1"/>
</dbReference>
<comment type="pathway">
    <text evidence="2">Purine metabolism; IMP biosynthesis via de novo pathway; IMP from 5-formamido-1-(5-phospho-D-ribosyl)imidazole-4-carboxamide: step 1/1.</text>
</comment>
<dbReference type="PIRSF" id="PIRSF000414">
    <property type="entry name" value="AICARFT_IMPCHas"/>
    <property type="match status" value="1"/>
</dbReference>
<evidence type="ECO:0000256" key="8">
    <source>
        <dbReference type="ARBA" id="ARBA00022679"/>
    </source>
</evidence>
<dbReference type="FunFam" id="3.40.50.1380:FF:000001">
    <property type="entry name" value="Bifunctional purine biosynthesis protein PurH"/>
    <property type="match status" value="1"/>
</dbReference>
<dbReference type="EC" id="3.5.4.10" evidence="6"/>
<evidence type="ECO:0000256" key="4">
    <source>
        <dbReference type="ARBA" id="ARBA00007667"/>
    </source>
</evidence>
<comment type="catalytic activity">
    <reaction evidence="14">
        <text>(6R)-10-formyltetrahydrofolate + 5-amino-1-(5-phospho-beta-D-ribosyl)imidazole-4-carboxamide = 5-formamido-1-(5-phospho-D-ribosyl)imidazole-4-carboxamide + (6S)-5,6,7,8-tetrahydrofolate</text>
        <dbReference type="Rhea" id="RHEA:22192"/>
        <dbReference type="ChEBI" id="CHEBI:57453"/>
        <dbReference type="ChEBI" id="CHEBI:58467"/>
        <dbReference type="ChEBI" id="CHEBI:58475"/>
        <dbReference type="ChEBI" id="CHEBI:195366"/>
        <dbReference type="EC" id="2.1.2.3"/>
    </reaction>
    <physiologicalReaction direction="left-to-right" evidence="14">
        <dbReference type="Rhea" id="RHEA:22193"/>
    </physiologicalReaction>
</comment>
<evidence type="ECO:0000256" key="9">
    <source>
        <dbReference type="ARBA" id="ARBA00022755"/>
    </source>
</evidence>
<comment type="catalytic activity">
    <reaction evidence="15">
        <text>IMP + H2O = 5-formamido-1-(5-phospho-D-ribosyl)imidazole-4-carboxamide</text>
        <dbReference type="Rhea" id="RHEA:18445"/>
        <dbReference type="ChEBI" id="CHEBI:15377"/>
        <dbReference type="ChEBI" id="CHEBI:58053"/>
        <dbReference type="ChEBI" id="CHEBI:58467"/>
        <dbReference type="EC" id="3.5.4.10"/>
    </reaction>
    <physiologicalReaction direction="right-to-left" evidence="15">
        <dbReference type="Rhea" id="RHEA:18447"/>
    </physiologicalReaction>
</comment>
<evidence type="ECO:0000256" key="5">
    <source>
        <dbReference type="ARBA" id="ARBA00012253"/>
    </source>
</evidence>
<dbReference type="GO" id="GO:0005829">
    <property type="term" value="C:cytosol"/>
    <property type="evidence" value="ECO:0007669"/>
    <property type="project" value="TreeGrafter"/>
</dbReference>
<dbReference type="Pfam" id="PF01808">
    <property type="entry name" value="AICARFT_IMPCHas"/>
    <property type="match status" value="1"/>
</dbReference>
<dbReference type="InterPro" id="IPR011607">
    <property type="entry name" value="MGS-like_dom"/>
</dbReference>
<evidence type="ECO:0000256" key="14">
    <source>
        <dbReference type="ARBA" id="ARBA00047515"/>
    </source>
</evidence>
<evidence type="ECO:0000256" key="1">
    <source>
        <dbReference type="ARBA" id="ARBA00000945"/>
    </source>
</evidence>
<dbReference type="Pfam" id="PF02142">
    <property type="entry name" value="MGS"/>
    <property type="match status" value="1"/>
</dbReference>
<comment type="similarity">
    <text evidence="4">Belongs to the PurH family.</text>
</comment>
<evidence type="ECO:0000313" key="18">
    <source>
        <dbReference type="Proteomes" id="UP001174909"/>
    </source>
</evidence>
<comment type="subunit">
    <text evidence="13">Homodimer. Associates with internalized INSR complexes on Golgi/endosomal membranes. Interacts with INSR; ATIC together with PRKAA2/AMPK2 and HACD3/PTPLAD1 is proposed to be part of a signaling network regulating INSR autophosphorylation and endocytosis.</text>
</comment>
<dbReference type="EC" id="2.1.2.3" evidence="5"/>
<protein>
    <recommendedName>
        <fullName evidence="7">Bifunctional purine biosynthesis protein ATIC</fullName>
        <ecNumber evidence="5">2.1.2.3</ecNumber>
        <ecNumber evidence="6">3.5.4.10</ecNumber>
    </recommendedName>
    <alternativeName>
        <fullName evidence="12">AICAR transformylase/inosine monophosphate cyclohydrolase</fullName>
    </alternativeName>
</protein>
<accession>A0AA35WIR8</accession>
<sequence length="521" mass="56086">MRKIQRALISVYDKTNLLEIANALAQRGVEILSTGGTARHLRDAGINILDVSDYTGFPEMLDGRVKTLHPKIHGGLLADRDNAEHSIQAETHGITAIDMVICNLYPFEATVAKPDVTLPEAIENIDIGGPTMIRAAAKNYKHVAVLTEASQYSQIIADLDANDGCLSEERRFELAKKAFAHTAQYDTAIAAYLANVDSQPDEFATDLTLRFKKECTLRYGENPHQRAAFYKTKTRPGASAAWANQLSGQPLSFNNLLDLEAALEIVKDFETPTCAIIKHNNPCGLATADNLQDAFANALECDRTSAFGSIVGLNRRVTIQTANIIREAASAGVKIDAIIAPSYTEKALQALSRVKRRPILEAGSFSTEEPVLQIRNITGGMLVQDPDVHDLDANDLEVVTSRAPTEAETESLLFAWKACKHVKSNCILLANGPQSVGIGAGQMSRVDAAIIAIRKAGEKAKGAVLASDAYFPFPDGVEIAGEAGISAIIQPGGSVNDAPVIETADAYGMAMVLTGVRHFRH</sequence>
<dbReference type="AlphaFoldDB" id="A0AA35WIR8"/>
<evidence type="ECO:0000256" key="12">
    <source>
        <dbReference type="ARBA" id="ARBA00032307"/>
    </source>
</evidence>
<keyword evidence="11" id="KW-0511">Multifunctional enzyme</keyword>
<keyword evidence="9" id="KW-0658">Purine biosynthesis</keyword>
<dbReference type="Proteomes" id="UP001174909">
    <property type="component" value="Unassembled WGS sequence"/>
</dbReference>
<comment type="catalytic activity">
    <reaction evidence="1">
        <text>10-formyldihydrofolate + 5-amino-1-(5-phospho-beta-D-ribosyl)imidazole-4-carboxamide = 5-formamido-1-(5-phospho-D-ribosyl)imidazole-4-carboxamide + 7,8-dihydrofolate</text>
        <dbReference type="Rhea" id="RHEA:59144"/>
        <dbReference type="ChEBI" id="CHEBI:57451"/>
        <dbReference type="ChEBI" id="CHEBI:57452"/>
        <dbReference type="ChEBI" id="CHEBI:58467"/>
        <dbReference type="ChEBI" id="CHEBI:58475"/>
    </reaction>
    <physiologicalReaction direction="left-to-right" evidence="1">
        <dbReference type="Rhea" id="RHEA:59145"/>
    </physiologicalReaction>
</comment>
<evidence type="ECO:0000256" key="7">
    <source>
        <dbReference type="ARBA" id="ARBA00017905"/>
    </source>
</evidence>
<dbReference type="NCBIfam" id="TIGR00355">
    <property type="entry name" value="purH"/>
    <property type="match status" value="1"/>
</dbReference>
<dbReference type="FunFam" id="3.40.140.20:FF:000001">
    <property type="entry name" value="Bifunctional purine biosynthesis protein PurH"/>
    <property type="match status" value="1"/>
</dbReference>
<dbReference type="InterPro" id="IPR002695">
    <property type="entry name" value="PurH-like"/>
</dbReference>
<dbReference type="GO" id="GO:0006189">
    <property type="term" value="P:'de novo' IMP biosynthetic process"/>
    <property type="evidence" value="ECO:0007669"/>
    <property type="project" value="TreeGrafter"/>
</dbReference>
<dbReference type="InterPro" id="IPR036914">
    <property type="entry name" value="MGS-like_dom_sf"/>
</dbReference>
<name>A0AA35WIR8_GEOBA</name>
<dbReference type="Gene3D" id="3.40.50.1380">
    <property type="entry name" value="Methylglyoxal synthase-like domain"/>
    <property type="match status" value="1"/>
</dbReference>
<comment type="caution">
    <text evidence="17">The sequence shown here is derived from an EMBL/GenBank/DDBJ whole genome shotgun (WGS) entry which is preliminary data.</text>
</comment>
<dbReference type="Gene3D" id="3.40.140.20">
    <property type="match status" value="2"/>
</dbReference>
<evidence type="ECO:0000313" key="17">
    <source>
        <dbReference type="EMBL" id="CAI8021909.1"/>
    </source>
</evidence>